<organism evidence="1 2">
    <name type="scientific">Dillenia turbinata</name>
    <dbReference type="NCBI Taxonomy" id="194707"/>
    <lineage>
        <taxon>Eukaryota</taxon>
        <taxon>Viridiplantae</taxon>
        <taxon>Streptophyta</taxon>
        <taxon>Embryophyta</taxon>
        <taxon>Tracheophyta</taxon>
        <taxon>Spermatophyta</taxon>
        <taxon>Magnoliopsida</taxon>
        <taxon>eudicotyledons</taxon>
        <taxon>Gunneridae</taxon>
        <taxon>Pentapetalae</taxon>
        <taxon>Dilleniales</taxon>
        <taxon>Dilleniaceae</taxon>
        <taxon>Dillenia</taxon>
    </lineage>
</organism>
<name>A0AAN8V3B6_9MAGN</name>
<keyword evidence="2" id="KW-1185">Reference proteome</keyword>
<dbReference type="AlphaFoldDB" id="A0AAN8V3B6"/>
<protein>
    <submittedName>
        <fullName evidence="1">Uncharacterized protein</fullName>
    </submittedName>
</protein>
<feature type="non-terminal residue" evidence="1">
    <location>
        <position position="77"/>
    </location>
</feature>
<evidence type="ECO:0000313" key="2">
    <source>
        <dbReference type="Proteomes" id="UP001370490"/>
    </source>
</evidence>
<dbReference type="Proteomes" id="UP001370490">
    <property type="component" value="Unassembled WGS sequence"/>
</dbReference>
<proteinExistence type="predicted"/>
<reference evidence="1 2" key="1">
    <citation type="submission" date="2023-12" db="EMBL/GenBank/DDBJ databases">
        <title>A high-quality genome assembly for Dillenia turbinata (Dilleniales).</title>
        <authorList>
            <person name="Chanderbali A."/>
        </authorList>
    </citation>
    <scope>NUCLEOTIDE SEQUENCE [LARGE SCALE GENOMIC DNA]</scope>
    <source>
        <strain evidence="1">LSX21</strain>
        <tissue evidence="1">Leaf</tissue>
    </source>
</reference>
<sequence length="77" mass="8864">MELYAFTEMMEILGEGGIIFSHKSMSDQQFFKDLYWKRLGIYVGIGGTTMLMDIDNWCQSGLQCRIRVTLLVFVVMG</sequence>
<evidence type="ECO:0000313" key="1">
    <source>
        <dbReference type="EMBL" id="KAK6925899.1"/>
    </source>
</evidence>
<comment type="caution">
    <text evidence="1">The sequence shown here is derived from an EMBL/GenBank/DDBJ whole genome shotgun (WGS) entry which is preliminary data.</text>
</comment>
<gene>
    <name evidence="1" type="ORF">RJ641_007618</name>
</gene>
<dbReference type="EMBL" id="JBAMMX010000015">
    <property type="protein sequence ID" value="KAK6925899.1"/>
    <property type="molecule type" value="Genomic_DNA"/>
</dbReference>
<accession>A0AAN8V3B6</accession>